<accession>A0A9D9IBP5</accession>
<dbReference type="SUPFAM" id="SSF52540">
    <property type="entry name" value="P-loop containing nucleoside triphosphate hydrolases"/>
    <property type="match status" value="1"/>
</dbReference>
<dbReference type="InterPro" id="IPR027417">
    <property type="entry name" value="P-loop_NTPase"/>
</dbReference>
<dbReference type="AlphaFoldDB" id="A0A9D9IBP5"/>
<feature type="coiled-coil region" evidence="1">
    <location>
        <begin position="273"/>
        <end position="328"/>
    </location>
</feature>
<name>A0A9D9IBP5_9SPIO</name>
<sequence length="329" mass="38322">MKKLERMLLMNWHNFSLQVIPFEMITFLTGKNSSGKSTIIDAMQLVLLGDTSGTFFNKAANQKSTRTLQSYLFGEQGDDGEAGFMYKRSDHFMTYVALEFHDTELNSYFTASFAAECYKDRSFSHMWFIVPEKLPSSLFHVNDVPMNREQLKDYIRQASGEWYQSNREYRAALLAREGAMKEKYLSLLRKAVPFTPMNDITRFITEYICDVESEIDVMAMQSDIRKYTELEHDAEIMKSRITRLEEIGKSDESYQGAKEILRLQQYIAARAAADDTEHAIEENRALLEKLSEENSRNSENLRLLEAEIEELNDEIEKLRRELYSSDEKK</sequence>
<evidence type="ECO:0000313" key="2">
    <source>
        <dbReference type="EMBL" id="MBO8469642.1"/>
    </source>
</evidence>
<reference evidence="2" key="1">
    <citation type="submission" date="2020-10" db="EMBL/GenBank/DDBJ databases">
        <authorList>
            <person name="Gilroy R."/>
        </authorList>
    </citation>
    <scope>NUCLEOTIDE SEQUENCE</scope>
    <source>
        <strain evidence="2">14700</strain>
    </source>
</reference>
<organism evidence="2 3">
    <name type="scientific">Candidatus Ornithospirochaeta stercoravium</name>
    <dbReference type="NCBI Taxonomy" id="2840897"/>
    <lineage>
        <taxon>Bacteria</taxon>
        <taxon>Pseudomonadati</taxon>
        <taxon>Spirochaetota</taxon>
        <taxon>Spirochaetia</taxon>
        <taxon>Spirochaetales</taxon>
        <taxon>Spirochaetaceae</taxon>
        <taxon>Spirochaetaceae incertae sedis</taxon>
        <taxon>Candidatus Ornithospirochaeta</taxon>
    </lineage>
</organism>
<protein>
    <submittedName>
        <fullName evidence="2">AAA family ATPase</fullName>
    </submittedName>
</protein>
<keyword evidence="1" id="KW-0175">Coiled coil</keyword>
<feature type="non-terminal residue" evidence="2">
    <location>
        <position position="329"/>
    </location>
</feature>
<evidence type="ECO:0000313" key="3">
    <source>
        <dbReference type="Proteomes" id="UP000810292"/>
    </source>
</evidence>
<evidence type="ECO:0000256" key="1">
    <source>
        <dbReference type="SAM" id="Coils"/>
    </source>
</evidence>
<dbReference type="Pfam" id="PF13555">
    <property type="entry name" value="AAA_29"/>
    <property type="match status" value="1"/>
</dbReference>
<dbReference type="EMBL" id="JADIMF010000123">
    <property type="protein sequence ID" value="MBO8469642.1"/>
    <property type="molecule type" value="Genomic_DNA"/>
</dbReference>
<reference evidence="2" key="2">
    <citation type="journal article" date="2021" name="PeerJ">
        <title>Extensive microbial diversity within the chicken gut microbiome revealed by metagenomics and culture.</title>
        <authorList>
            <person name="Gilroy R."/>
            <person name="Ravi A."/>
            <person name="Getino M."/>
            <person name="Pursley I."/>
            <person name="Horton D.L."/>
            <person name="Alikhan N.F."/>
            <person name="Baker D."/>
            <person name="Gharbi K."/>
            <person name="Hall N."/>
            <person name="Watson M."/>
            <person name="Adriaenssens E.M."/>
            <person name="Foster-Nyarko E."/>
            <person name="Jarju S."/>
            <person name="Secka A."/>
            <person name="Antonio M."/>
            <person name="Oren A."/>
            <person name="Chaudhuri R.R."/>
            <person name="La Ragione R."/>
            <person name="Hildebrand F."/>
            <person name="Pallen M.J."/>
        </authorList>
    </citation>
    <scope>NUCLEOTIDE SEQUENCE</scope>
    <source>
        <strain evidence="2">14700</strain>
    </source>
</reference>
<dbReference type="Proteomes" id="UP000810292">
    <property type="component" value="Unassembled WGS sequence"/>
</dbReference>
<dbReference type="Gene3D" id="3.40.50.300">
    <property type="entry name" value="P-loop containing nucleotide triphosphate hydrolases"/>
    <property type="match status" value="1"/>
</dbReference>
<proteinExistence type="predicted"/>
<comment type="caution">
    <text evidence="2">The sequence shown here is derived from an EMBL/GenBank/DDBJ whole genome shotgun (WGS) entry which is preliminary data.</text>
</comment>
<gene>
    <name evidence="2" type="ORF">IAA72_07650</name>
</gene>